<dbReference type="RefSeq" id="WP_127513088.1">
    <property type="nucleotide sequence ID" value="NZ_CP093326.1"/>
</dbReference>
<evidence type="ECO:0000313" key="3">
    <source>
        <dbReference type="EMBL" id="UNK45865.1"/>
    </source>
</evidence>
<dbReference type="PANTHER" id="PTHR43317">
    <property type="entry name" value="THERMOSPERMINE SYNTHASE ACAULIS5"/>
    <property type="match status" value="1"/>
</dbReference>
<feature type="region of interest" description="Disordered" evidence="2">
    <location>
        <begin position="1"/>
        <end position="23"/>
    </location>
</feature>
<organism evidence="3 4">
    <name type="scientific">Arthrobacter sulfonylureivorans</name>
    <dbReference type="NCBI Taxonomy" id="2486855"/>
    <lineage>
        <taxon>Bacteria</taxon>
        <taxon>Bacillati</taxon>
        <taxon>Actinomycetota</taxon>
        <taxon>Actinomycetes</taxon>
        <taxon>Micrococcales</taxon>
        <taxon>Micrococcaceae</taxon>
        <taxon>Arthrobacter</taxon>
    </lineage>
</organism>
<dbReference type="InterPro" id="IPR029063">
    <property type="entry name" value="SAM-dependent_MTases_sf"/>
</dbReference>
<evidence type="ECO:0000256" key="1">
    <source>
        <dbReference type="ARBA" id="ARBA00023115"/>
    </source>
</evidence>
<dbReference type="Gene3D" id="3.40.50.150">
    <property type="entry name" value="Vaccinia Virus protein VP39"/>
    <property type="match status" value="1"/>
</dbReference>
<proteinExistence type="predicted"/>
<keyword evidence="4" id="KW-1185">Reference proteome</keyword>
<sequence>MGRRSTRADEAREPEASGGPAEGRYEISSGMAELIREPESADSWLLKINGVQSSHVVVGDPLRLDFEYMRWMAALIGSRWESGEKLRVLHLGGGACSMARYLAAAYPQARQVVVEIDAKLAELVRRWFDIPRAPLVRIRVGEARAVTESLSEDSRDLLIRDVFSGSTTPEPLTTLEFTRAVRRVLSPGGVYLVNCGDTPQLAGAREEVATIGEVFEHLVMIADPPMLKGRRHGNVVIAASDEPLETGPALIRELLHGAVPAQLWDGAKIQQFCRGSAIRQDPPVN</sequence>
<reference evidence="3 4" key="1">
    <citation type="submission" date="2022-03" db="EMBL/GenBank/DDBJ databases">
        <title>Isotopic signatures of nitrous oxide derived from detoxification processes.</title>
        <authorList>
            <person name="Behrendt U."/>
            <person name="Buchen C."/>
            <person name="Well R."/>
            <person name="Ulrich A."/>
            <person name="Rohe L."/>
            <person name="Kolb S."/>
            <person name="Schloter M."/>
            <person name="Horn M.A."/>
            <person name="Augustin J."/>
        </authorList>
    </citation>
    <scope>NUCLEOTIDE SEQUENCE [LARGE SCALE GENOMIC DNA]</scope>
    <source>
        <strain evidence="3 4">S4-C24</strain>
    </source>
</reference>
<dbReference type="Proteomes" id="UP000829069">
    <property type="component" value="Chromosome"/>
</dbReference>
<dbReference type="SUPFAM" id="SSF53335">
    <property type="entry name" value="S-adenosyl-L-methionine-dependent methyltransferases"/>
    <property type="match status" value="1"/>
</dbReference>
<dbReference type="EMBL" id="CP093326">
    <property type="protein sequence ID" value="UNK45865.1"/>
    <property type="molecule type" value="Genomic_DNA"/>
</dbReference>
<name>A0ABY3W6I2_9MICC</name>
<accession>A0ABY3W6I2</accession>
<protein>
    <submittedName>
        <fullName evidence="3">Fused MFS/spermidine synthase</fullName>
    </submittedName>
</protein>
<gene>
    <name evidence="3" type="ORF">MNQ99_00280</name>
</gene>
<keyword evidence="1" id="KW-0620">Polyamine biosynthesis</keyword>
<evidence type="ECO:0000313" key="4">
    <source>
        <dbReference type="Proteomes" id="UP000829069"/>
    </source>
</evidence>
<dbReference type="PANTHER" id="PTHR43317:SF1">
    <property type="entry name" value="THERMOSPERMINE SYNTHASE ACAULIS5"/>
    <property type="match status" value="1"/>
</dbReference>
<dbReference type="NCBIfam" id="NF037959">
    <property type="entry name" value="MFS_SpdSyn"/>
    <property type="match status" value="1"/>
</dbReference>
<feature type="compositionally biased region" description="Basic and acidic residues" evidence="2">
    <location>
        <begin position="1"/>
        <end position="15"/>
    </location>
</feature>
<dbReference type="CDD" id="cd02440">
    <property type="entry name" value="AdoMet_MTases"/>
    <property type="match status" value="1"/>
</dbReference>
<evidence type="ECO:0000256" key="2">
    <source>
        <dbReference type="SAM" id="MobiDB-lite"/>
    </source>
</evidence>